<name>A0A7J6D7M6_9TELE</name>
<dbReference type="AlphaFoldDB" id="A0A7J6D7M6"/>
<evidence type="ECO:0000313" key="3">
    <source>
        <dbReference type="EMBL" id="KAF4115004.1"/>
    </source>
</evidence>
<proteinExistence type="predicted"/>
<keyword evidence="1" id="KW-1133">Transmembrane helix</keyword>
<dbReference type="GO" id="GO:0015643">
    <property type="term" value="F:toxic substance binding"/>
    <property type="evidence" value="ECO:0007669"/>
    <property type="project" value="InterPro"/>
</dbReference>
<sequence>MERPESFEKPLLGEMKRLCRRIQDAFSELQEDLTPYKTERFYRLAPMRLYTLSKRHFVLVFVVFFFCFGVSMLIGVSGPKIISENYYNGLSLSINGSKSGPFDLRSPPLSNYNQQLWLTCIIQLDRSSESSVCVCVCVCVCVRASRADGVCVQLQI</sequence>
<reference evidence="3 4" key="1">
    <citation type="submission" date="2020-04" db="EMBL/GenBank/DDBJ databases">
        <title>Chromosome-level genome assembly of a cyprinid fish Onychostoma macrolepis by integration of Nanopore Sequencing, Bionano and Hi-C technology.</title>
        <authorList>
            <person name="Wang D."/>
        </authorList>
    </citation>
    <scope>NUCLEOTIDE SEQUENCE [LARGE SCALE GENOMIC DNA]</scope>
    <source>
        <strain evidence="3">SWU-2019</strain>
        <tissue evidence="3">Muscle</tissue>
    </source>
</reference>
<dbReference type="PANTHER" id="PTHR31918">
    <property type="entry name" value="TRANSMEMBRANE PROTEIN 181"/>
    <property type="match status" value="1"/>
</dbReference>
<protein>
    <recommendedName>
        <fullName evidence="2">TMEM181 GOLD domain-containing protein</fullName>
    </recommendedName>
</protein>
<dbReference type="PANTHER" id="PTHR31918:SF1">
    <property type="entry name" value="TRANSMEMBRANE PROTEIN 181"/>
    <property type="match status" value="1"/>
</dbReference>
<dbReference type="Pfam" id="PF21885">
    <property type="entry name" value="TMEM181_GOLD"/>
    <property type="match status" value="1"/>
</dbReference>
<dbReference type="InterPro" id="IPR040416">
    <property type="entry name" value="TMEM181"/>
</dbReference>
<evidence type="ECO:0000256" key="1">
    <source>
        <dbReference type="SAM" id="Phobius"/>
    </source>
</evidence>
<gene>
    <name evidence="3" type="ORF">G5714_005227</name>
</gene>
<dbReference type="InterPro" id="IPR054077">
    <property type="entry name" value="TMEM181_GOLD"/>
</dbReference>
<dbReference type="Proteomes" id="UP000579812">
    <property type="component" value="Unassembled WGS sequence"/>
</dbReference>
<organism evidence="3 4">
    <name type="scientific">Onychostoma macrolepis</name>
    <dbReference type="NCBI Taxonomy" id="369639"/>
    <lineage>
        <taxon>Eukaryota</taxon>
        <taxon>Metazoa</taxon>
        <taxon>Chordata</taxon>
        <taxon>Craniata</taxon>
        <taxon>Vertebrata</taxon>
        <taxon>Euteleostomi</taxon>
        <taxon>Actinopterygii</taxon>
        <taxon>Neopterygii</taxon>
        <taxon>Teleostei</taxon>
        <taxon>Ostariophysi</taxon>
        <taxon>Cypriniformes</taxon>
        <taxon>Cyprinidae</taxon>
        <taxon>Acrossocheilinae</taxon>
        <taxon>Onychostoma</taxon>
    </lineage>
</organism>
<comment type="caution">
    <text evidence="3">The sequence shown here is derived from an EMBL/GenBank/DDBJ whole genome shotgun (WGS) entry which is preliminary data.</text>
</comment>
<evidence type="ECO:0000259" key="2">
    <source>
        <dbReference type="Pfam" id="PF21885"/>
    </source>
</evidence>
<keyword evidence="1" id="KW-0812">Transmembrane</keyword>
<keyword evidence="1" id="KW-0472">Membrane</keyword>
<feature type="transmembrane region" description="Helical" evidence="1">
    <location>
        <begin position="57"/>
        <end position="76"/>
    </location>
</feature>
<dbReference type="EMBL" id="JAAMOB010000004">
    <property type="protein sequence ID" value="KAF4115004.1"/>
    <property type="molecule type" value="Genomic_DNA"/>
</dbReference>
<evidence type="ECO:0000313" key="4">
    <source>
        <dbReference type="Proteomes" id="UP000579812"/>
    </source>
</evidence>
<accession>A0A7J6D7M6</accession>
<feature type="domain" description="TMEM181 GOLD" evidence="2">
    <location>
        <begin position="100"/>
        <end position="150"/>
    </location>
</feature>
<keyword evidence="4" id="KW-1185">Reference proteome</keyword>